<name>A0A183TJ02_SCHSO</name>
<evidence type="ECO:0000313" key="7">
    <source>
        <dbReference type="WBParaSite" id="SSLN_0001707401-mRNA-1"/>
    </source>
</evidence>
<dbReference type="STRING" id="70667.A0A183TJ02"/>
<dbReference type="OrthoDB" id="295033at2759"/>
<accession>A0A183TJ02</accession>
<dbReference type="SUPFAM" id="SSF48334">
    <property type="entry name" value="DNA repair protein MutS, domain III"/>
    <property type="match status" value="1"/>
</dbReference>
<dbReference type="GO" id="GO:0006298">
    <property type="term" value="P:mismatch repair"/>
    <property type="evidence" value="ECO:0007669"/>
    <property type="project" value="InterPro"/>
</dbReference>
<keyword evidence="2" id="KW-0067">ATP-binding</keyword>
<dbReference type="WBParaSite" id="SSLN_0001707401-mRNA-1">
    <property type="protein sequence ID" value="SSLN_0001707401-mRNA-1"/>
    <property type="gene ID" value="SSLN_0001707401"/>
</dbReference>
<dbReference type="AlphaFoldDB" id="A0A183TJ02"/>
<gene>
    <name evidence="5" type="ORF">SSLN_LOCUS16450</name>
</gene>
<dbReference type="GO" id="GO:0032301">
    <property type="term" value="C:MutSalpha complex"/>
    <property type="evidence" value="ECO:0007669"/>
    <property type="project" value="TreeGrafter"/>
</dbReference>
<evidence type="ECO:0000313" key="6">
    <source>
        <dbReference type="Proteomes" id="UP000275846"/>
    </source>
</evidence>
<reference evidence="7" key="1">
    <citation type="submission" date="2016-06" db="UniProtKB">
        <authorList>
            <consortium name="WormBaseParasite"/>
        </authorList>
    </citation>
    <scope>IDENTIFICATION</scope>
</reference>
<dbReference type="Proteomes" id="UP000275846">
    <property type="component" value="Unassembled WGS sequence"/>
</dbReference>
<dbReference type="PROSITE" id="PS00486">
    <property type="entry name" value="DNA_MISMATCH_REPAIR_2"/>
    <property type="match status" value="1"/>
</dbReference>
<dbReference type="InterPro" id="IPR000432">
    <property type="entry name" value="DNA_mismatch_repair_MutS_C"/>
</dbReference>
<sequence length="446" mass="48703">MEKHIRGLHWLKKIDLQKSGVRFRSADLSSLNEQYREFKSSYDTAQKTIVKEILSVTAGYLEPLYALGATTAFLDVIVSLATAAVSAPQPYVRPRFVPSDRGCIRIKDFRHPCLEMQSSVNVIANDVHLQRGKRIFKTITGPNMGGKSTYIRGTGLLVAMAQIGSFLPCTEAELVPVDAIMARVGAADCQLRGISTFMAEMLETVSVLKLATRDSLVIIDELGRGTSTYDGLGLAWSISTSLANEVGCFTLFATHFHELTSLALVMPTKFANYRVAAHVITDSENTMAATGGGVESKVVMLYKVEPGVCDQSYGLQVAHSVGLPAELVSYAETASSHEERLESLWIRLEEASLKKAVIDQEASNEESKARILTCCDTTEECRPLNSLKAVLVAERTRTELISCISSAVNAAVPPSSFASALQSEIDRMLEEEKETANVDLRQLLKV</sequence>
<dbReference type="InterPro" id="IPR027417">
    <property type="entry name" value="P-loop_NTPase"/>
</dbReference>
<proteinExistence type="predicted"/>
<protein>
    <submittedName>
        <fullName evidence="7">DNA_MISMATCH_REPAIR_2 domain-containing protein</fullName>
    </submittedName>
</protein>
<dbReference type="InterPro" id="IPR036187">
    <property type="entry name" value="DNA_mismatch_repair_MutS_sf"/>
</dbReference>
<dbReference type="GO" id="GO:0030983">
    <property type="term" value="F:mismatched DNA binding"/>
    <property type="evidence" value="ECO:0007669"/>
    <property type="project" value="InterPro"/>
</dbReference>
<organism evidence="7">
    <name type="scientific">Schistocephalus solidus</name>
    <name type="common">Tapeworm</name>
    <dbReference type="NCBI Taxonomy" id="70667"/>
    <lineage>
        <taxon>Eukaryota</taxon>
        <taxon>Metazoa</taxon>
        <taxon>Spiralia</taxon>
        <taxon>Lophotrochozoa</taxon>
        <taxon>Platyhelminthes</taxon>
        <taxon>Cestoda</taxon>
        <taxon>Eucestoda</taxon>
        <taxon>Diphyllobothriidea</taxon>
        <taxon>Diphyllobothriidae</taxon>
        <taxon>Schistocephalus</taxon>
    </lineage>
</organism>
<dbReference type="SUPFAM" id="SSF52540">
    <property type="entry name" value="P-loop containing nucleoside triphosphate hydrolases"/>
    <property type="match status" value="1"/>
</dbReference>
<evidence type="ECO:0000313" key="5">
    <source>
        <dbReference type="EMBL" id="VDM02836.1"/>
    </source>
</evidence>
<dbReference type="InterPro" id="IPR045076">
    <property type="entry name" value="MutS"/>
</dbReference>
<dbReference type="Gene3D" id="3.40.50.300">
    <property type="entry name" value="P-loop containing nucleotide triphosphate hydrolases"/>
    <property type="match status" value="1"/>
</dbReference>
<dbReference type="EMBL" id="UYSU01041096">
    <property type="protein sequence ID" value="VDM02836.1"/>
    <property type="molecule type" value="Genomic_DNA"/>
</dbReference>
<evidence type="ECO:0000256" key="1">
    <source>
        <dbReference type="ARBA" id="ARBA00022741"/>
    </source>
</evidence>
<evidence type="ECO:0000256" key="2">
    <source>
        <dbReference type="ARBA" id="ARBA00022840"/>
    </source>
</evidence>
<dbReference type="GO" id="GO:0140664">
    <property type="term" value="F:ATP-dependent DNA damage sensor activity"/>
    <property type="evidence" value="ECO:0007669"/>
    <property type="project" value="InterPro"/>
</dbReference>
<dbReference type="Pfam" id="PF00488">
    <property type="entry name" value="MutS_V"/>
    <property type="match status" value="1"/>
</dbReference>
<dbReference type="GO" id="GO:0006312">
    <property type="term" value="P:mitotic recombination"/>
    <property type="evidence" value="ECO:0007669"/>
    <property type="project" value="TreeGrafter"/>
</dbReference>
<evidence type="ECO:0000259" key="4">
    <source>
        <dbReference type="PROSITE" id="PS00486"/>
    </source>
</evidence>
<evidence type="ECO:0000256" key="3">
    <source>
        <dbReference type="ARBA" id="ARBA00023125"/>
    </source>
</evidence>
<dbReference type="PANTHER" id="PTHR11361">
    <property type="entry name" value="DNA MISMATCH REPAIR PROTEIN MUTS FAMILY MEMBER"/>
    <property type="match status" value="1"/>
</dbReference>
<keyword evidence="6" id="KW-1185">Reference proteome</keyword>
<dbReference type="PANTHER" id="PTHR11361:SF35">
    <property type="entry name" value="DNA MISMATCH REPAIR PROTEIN MSH2"/>
    <property type="match status" value="1"/>
</dbReference>
<keyword evidence="3" id="KW-0238">DNA-binding</keyword>
<dbReference type="SMART" id="SM00534">
    <property type="entry name" value="MUTSac"/>
    <property type="match status" value="1"/>
</dbReference>
<dbReference type="Gene3D" id="1.10.1420.10">
    <property type="match status" value="2"/>
</dbReference>
<dbReference type="GO" id="GO:0005524">
    <property type="term" value="F:ATP binding"/>
    <property type="evidence" value="ECO:0007669"/>
    <property type="project" value="UniProtKB-KW"/>
</dbReference>
<feature type="domain" description="DNA mismatch repair proteins mutS family" evidence="4">
    <location>
        <begin position="215"/>
        <end position="231"/>
    </location>
</feature>
<reference evidence="5 6" key="2">
    <citation type="submission" date="2018-11" db="EMBL/GenBank/DDBJ databases">
        <authorList>
            <consortium name="Pathogen Informatics"/>
        </authorList>
    </citation>
    <scope>NUCLEOTIDE SEQUENCE [LARGE SCALE GENOMIC DNA]</scope>
    <source>
        <strain evidence="5 6">NST_G2</strain>
    </source>
</reference>
<keyword evidence="1" id="KW-0547">Nucleotide-binding</keyword>